<accession>A0A0P1BT50</accession>
<dbReference type="AlphaFoldDB" id="A0A0P1BT50"/>
<feature type="compositionally biased region" description="Polar residues" evidence="1">
    <location>
        <begin position="103"/>
        <end position="115"/>
    </location>
</feature>
<dbReference type="OrthoDB" id="10258882at2759"/>
<dbReference type="PANTHER" id="PTHR12894">
    <property type="entry name" value="CNH DOMAIN CONTAINING"/>
    <property type="match status" value="1"/>
</dbReference>
<dbReference type="InterPro" id="IPR032914">
    <property type="entry name" value="Vam6/VPS39/TRAP1"/>
</dbReference>
<dbReference type="GO" id="GO:0034058">
    <property type="term" value="P:endosomal vesicle fusion"/>
    <property type="evidence" value="ECO:0007669"/>
    <property type="project" value="TreeGrafter"/>
</dbReference>
<evidence type="ECO:0000313" key="3">
    <source>
        <dbReference type="Proteomes" id="UP000054845"/>
    </source>
</evidence>
<sequence>MDDDLHSAIALMASSSTTSAELFEPYVGSVAVYGSAAFPPSPSSSASTARPSSSTVNKQPVVRCGEVLGDALFVGFSDGTLRRYVPFASGSSGGGSSSSSSSTQAQLKETHSVDLSSSNKPVEKILPVNLAGASLLLVLVESNLHFLRCTDLSSAPSPSFNRISGVVTFAPDESQLELISGSSDSATEPAQAQAQAQGNGGLVRIALIKRKSVLPLLLSSRGYRQLKELALPAGGAVLAKRWQDKLLLANTSTYVLMDMSITAASSGNGQENGNSNILQLGLPISQASDRPSPKERPSIVVVPTAERNGQLACEFLLTSYAPTGTLGVFVGSDGEVRPKLLEWASHPRALSLSGDATLYSLLRDDHLEIHQLAAGATSGEEIRRVWRGCVTRRCAEDVQRRRRAAPEELDEPRGLSGVFVGQQLGLHLRGRDGEERLLDSKEVQEEQQGMSVPHVLLLYKDGLEHVTRPTLSQVVNDLIRQESWKKLEELIQHCSSVSDPAQVRSNGTLLRASRELAAHLLINVDFARAETYLDLSGVDPLELVGMLDHTDFVSLVPSPQSDPATSLIQNNAKLQARSSLRALIRSNLQTNYCPPILEEELSSAQPFAHLAQLLEQRFEELLTRLLQAQRQRQITTQNEATRSSSAALATARDTILGQLLLRRLSLFPLSSSPSDPALEQTLRSFLALVHSESSCDWQVLEETLQGLSMWSALLVIWIRRQSQDAREEREKKKRIIQLRLELLEGVKADRFAPNAIDAKGSLARDGTYADADAPARTPGSPPAEEQVREIVRLLHEHVAQDDEQAGGEQELEWRRDIGIRLIRWDSDAGIKLLTSADRRGRAGGLAKADTVDLTSKREGDDERTLKELREHHPDAVLAFLEHAVLREEAGESLHLRSEIVDVLLRSIVPDEQAKTDMEDVAHEYISGNYTESFAAHLVLRAKKSSIPAGGGAPLIETDAGKRDQNAYEARIKLILLLQTFEMDDARVVLNKLEGQHWAAFERAILLGKVLEHAHALRILALELRDVHSAEAYCTQAGKVISPLLAQFLRSEVPGADMYVGKVEQTKKSKKKAALHAKTRARLFESLLDIYIAGHESARGVDKDLLIPTSHLLNTQSRFFPLPKVLALLPFAYPLSSLQTFIASKLRSQLHSTHQARIVRAVSLAQNLEISEMAWAKMRSAGGVLVEDENDLGGTGAA</sequence>
<proteinExistence type="predicted"/>
<dbReference type="STRING" id="401625.A0A0P1BT50"/>
<keyword evidence="2" id="KW-0675">Receptor</keyword>
<feature type="region of interest" description="Disordered" evidence="1">
    <location>
        <begin position="89"/>
        <end position="115"/>
    </location>
</feature>
<dbReference type="GO" id="GO:0005737">
    <property type="term" value="C:cytoplasm"/>
    <property type="evidence" value="ECO:0007669"/>
    <property type="project" value="TreeGrafter"/>
</dbReference>
<evidence type="ECO:0000256" key="1">
    <source>
        <dbReference type="SAM" id="MobiDB-lite"/>
    </source>
</evidence>
<name>A0A0P1BT50_9BASI</name>
<dbReference type="GO" id="GO:0016020">
    <property type="term" value="C:membrane"/>
    <property type="evidence" value="ECO:0007669"/>
    <property type="project" value="TreeGrafter"/>
</dbReference>
<organism evidence="2 3">
    <name type="scientific">Ceraceosorus bombacis</name>
    <dbReference type="NCBI Taxonomy" id="401625"/>
    <lineage>
        <taxon>Eukaryota</taxon>
        <taxon>Fungi</taxon>
        <taxon>Dikarya</taxon>
        <taxon>Basidiomycota</taxon>
        <taxon>Ustilaginomycotina</taxon>
        <taxon>Exobasidiomycetes</taxon>
        <taxon>Ceraceosorales</taxon>
        <taxon>Ceraceosoraceae</taxon>
        <taxon>Ceraceosorus</taxon>
    </lineage>
</organism>
<dbReference type="PANTHER" id="PTHR12894:SF27">
    <property type="entry name" value="TRANSFORMING GROWTH FACTOR-BETA RECEPTOR-ASSOCIATED PROTEIN 1"/>
    <property type="match status" value="1"/>
</dbReference>
<evidence type="ECO:0000313" key="2">
    <source>
        <dbReference type="EMBL" id="CEH19302.1"/>
    </source>
</evidence>
<protein>
    <submittedName>
        <fullName evidence="2">TRANSFORMING GROWTH FACTOR-BETA RECEPTOR-ASSOCIATED PROTEIN 1</fullName>
    </submittedName>
</protein>
<dbReference type="Proteomes" id="UP000054845">
    <property type="component" value="Unassembled WGS sequence"/>
</dbReference>
<reference evidence="3" key="1">
    <citation type="submission" date="2014-09" db="EMBL/GenBank/DDBJ databases">
        <authorList>
            <person name="Sharma Rahul"/>
            <person name="Thines Marco"/>
        </authorList>
    </citation>
    <scope>NUCLEOTIDE SEQUENCE [LARGE SCALE GENOMIC DNA]</scope>
</reference>
<dbReference type="EMBL" id="CCYA01000290">
    <property type="protein sequence ID" value="CEH19302.1"/>
    <property type="molecule type" value="Genomic_DNA"/>
</dbReference>
<dbReference type="GO" id="GO:0006914">
    <property type="term" value="P:autophagy"/>
    <property type="evidence" value="ECO:0007669"/>
    <property type="project" value="TreeGrafter"/>
</dbReference>
<keyword evidence="3" id="KW-1185">Reference proteome</keyword>